<keyword evidence="2" id="KW-1185">Reference proteome</keyword>
<evidence type="ECO:0000313" key="2">
    <source>
        <dbReference type="Proteomes" id="UP001324185"/>
    </source>
</evidence>
<dbReference type="Proteomes" id="UP001324185">
    <property type="component" value="Chromosome"/>
</dbReference>
<proteinExistence type="predicted"/>
<gene>
    <name evidence="1" type="ORF">SR900_08440</name>
</gene>
<evidence type="ECO:0000313" key="1">
    <source>
        <dbReference type="EMBL" id="WQG84492.1"/>
    </source>
</evidence>
<organism evidence="1 2">
    <name type="scientific">Kangiella aquimarina</name>
    <dbReference type="NCBI Taxonomy" id="261965"/>
    <lineage>
        <taxon>Bacteria</taxon>
        <taxon>Pseudomonadati</taxon>
        <taxon>Pseudomonadota</taxon>
        <taxon>Gammaproteobacteria</taxon>
        <taxon>Kangiellales</taxon>
        <taxon>Kangiellaceae</taxon>
        <taxon>Kangiella</taxon>
    </lineage>
</organism>
<protein>
    <submittedName>
        <fullName evidence="1">Uncharacterized protein</fullName>
    </submittedName>
</protein>
<dbReference type="EMBL" id="CP140158">
    <property type="protein sequence ID" value="WQG84492.1"/>
    <property type="molecule type" value="Genomic_DNA"/>
</dbReference>
<name>A0ABZ0X2F6_9GAMM</name>
<dbReference type="RefSeq" id="WP_018624964.1">
    <property type="nucleotide sequence ID" value="NZ_CP140158.1"/>
</dbReference>
<reference evidence="1 2" key="1">
    <citation type="submission" date="2023-11" db="EMBL/GenBank/DDBJ databases">
        <title>MicrobeMod: A computational toolkit for identifying prokaryotic methylation and restriction-modification with nanopore sequencing.</title>
        <authorList>
            <person name="Crits-Christoph A."/>
            <person name="Kang S.C."/>
            <person name="Lee H."/>
            <person name="Ostrov N."/>
        </authorList>
    </citation>
    <scope>NUCLEOTIDE SEQUENCE [LARGE SCALE GENOMIC DNA]</scope>
    <source>
        <strain evidence="1 2">DSMZ 16071</strain>
    </source>
</reference>
<accession>A0ABZ0X2F6</accession>
<sequence>MEIKVEIQGVSEETIELSELVMSLPMISSSQCIPPLSVLNHFFGQQPEDLFINTEFFWKPFIIDNLSYEEMVEQLKLAGFKLLEFPTDVNDFYSWTAWKFEYMFGVPRDEHLKLLKEERKIQKKVRQAELSENDIALEELFIEELNITTKIQNLLEAYIKQS</sequence>